<protein>
    <submittedName>
        <fullName evidence="1">SRPBCC family protein</fullName>
    </submittedName>
</protein>
<name>A0AAE5A4L0_9NOCA</name>
<organism evidence="1 2">
    <name type="scientific">Rhodococcus oxybenzonivorans</name>
    <dbReference type="NCBI Taxonomy" id="1990687"/>
    <lineage>
        <taxon>Bacteria</taxon>
        <taxon>Bacillati</taxon>
        <taxon>Actinomycetota</taxon>
        <taxon>Actinomycetes</taxon>
        <taxon>Mycobacteriales</taxon>
        <taxon>Nocardiaceae</taxon>
        <taxon>Rhodococcus</taxon>
    </lineage>
</organism>
<evidence type="ECO:0000313" key="2">
    <source>
        <dbReference type="Proteomes" id="UP001185863"/>
    </source>
</evidence>
<proteinExistence type="predicted"/>
<dbReference type="CDD" id="cd07812">
    <property type="entry name" value="SRPBCC"/>
    <property type="match status" value="1"/>
</dbReference>
<dbReference type="Proteomes" id="UP001185863">
    <property type="component" value="Unassembled WGS sequence"/>
</dbReference>
<dbReference type="SUPFAM" id="SSF55961">
    <property type="entry name" value="Bet v1-like"/>
    <property type="match status" value="1"/>
</dbReference>
<gene>
    <name evidence="1" type="ORF">R4315_03840</name>
</gene>
<reference evidence="1" key="1">
    <citation type="submission" date="2023-10" db="EMBL/GenBank/DDBJ databases">
        <title>Development of a sustainable strategy for remediation of hydrocarbon-contaminated territories based on the waste exchange concept.</title>
        <authorList>
            <person name="Krivoruchko A."/>
        </authorList>
    </citation>
    <scope>NUCLEOTIDE SEQUENCE</scope>
    <source>
        <strain evidence="1">IEGM 68</strain>
    </source>
</reference>
<dbReference type="InterPro" id="IPR023393">
    <property type="entry name" value="START-like_dom_sf"/>
</dbReference>
<sequence length="137" mass="14523">MTGAPRSYSADSPAPADAIWSLLSRPSRWPEWAPHIRGAWALGSPEVQCGRCGAARVLWFIPVPVVISAKTPGRSWTWRVGPIDLEHSVEPLGSGSRITMTLSAPGPVEPVLAATYGPIIALLVRRLARVAGPAPAT</sequence>
<dbReference type="AlphaFoldDB" id="A0AAE5A4L0"/>
<comment type="caution">
    <text evidence="1">The sequence shown here is derived from an EMBL/GenBank/DDBJ whole genome shotgun (WGS) entry which is preliminary data.</text>
</comment>
<evidence type="ECO:0000313" key="1">
    <source>
        <dbReference type="EMBL" id="MDV7263692.1"/>
    </source>
</evidence>
<dbReference type="RefSeq" id="WP_317746543.1">
    <property type="nucleotide sequence ID" value="NZ_JAWLUP010000004.1"/>
</dbReference>
<dbReference type="InterPro" id="IPR019587">
    <property type="entry name" value="Polyketide_cyclase/dehydratase"/>
</dbReference>
<dbReference type="EMBL" id="JAWLUP010000004">
    <property type="protein sequence ID" value="MDV7263692.1"/>
    <property type="molecule type" value="Genomic_DNA"/>
</dbReference>
<accession>A0AAE5A4L0</accession>
<dbReference type="Gene3D" id="3.30.530.20">
    <property type="match status" value="1"/>
</dbReference>
<dbReference type="Pfam" id="PF10604">
    <property type="entry name" value="Polyketide_cyc2"/>
    <property type="match status" value="1"/>
</dbReference>